<evidence type="ECO:0000313" key="1">
    <source>
        <dbReference type="EMBL" id="KAJ8887764.1"/>
    </source>
</evidence>
<dbReference type="InterPro" id="IPR012337">
    <property type="entry name" value="RNaseH-like_sf"/>
</dbReference>
<dbReference type="InterPro" id="IPR008042">
    <property type="entry name" value="Retrotrans_Pao"/>
</dbReference>
<dbReference type="EMBL" id="JARBHB010000004">
    <property type="protein sequence ID" value="KAJ8887764.1"/>
    <property type="molecule type" value="Genomic_DNA"/>
</dbReference>
<dbReference type="InterPro" id="IPR036397">
    <property type="entry name" value="RNaseH_sf"/>
</dbReference>
<dbReference type="Pfam" id="PF05380">
    <property type="entry name" value="Peptidase_A17"/>
    <property type="match status" value="1"/>
</dbReference>
<dbReference type="Proteomes" id="UP001159363">
    <property type="component" value="Chromosome X"/>
</dbReference>
<name>A0ABQ9HTR3_9NEOP</name>
<dbReference type="PANTHER" id="PTHR47331:SF1">
    <property type="entry name" value="GAG-LIKE PROTEIN"/>
    <property type="match status" value="1"/>
</dbReference>
<evidence type="ECO:0000313" key="2">
    <source>
        <dbReference type="Proteomes" id="UP001159363"/>
    </source>
</evidence>
<feature type="non-terminal residue" evidence="1">
    <location>
        <position position="1024"/>
    </location>
</feature>
<evidence type="ECO:0008006" key="3">
    <source>
        <dbReference type="Google" id="ProtNLM"/>
    </source>
</evidence>
<protein>
    <recommendedName>
        <fullName evidence="3">Peptidase aspartic putative domain-containing protein</fullName>
    </recommendedName>
</protein>
<sequence>MDVGGRAALKGKFPWNEMREVSTLRWPSPIRRSKQSCQQRTWSSGPDILYGMSVYIVSRTNLIIEVLSTMLKNVDRDENIGKKLSRSHATIKAAFMREETLVEDYEQSPKPNELGARLQLLQEKLTRFSVIQDELDSLLDSVDNETKCADMEERHYMLQDRYQNEKLIINTRIGDIMKQLVMATENVIQLHQIKYTHRDAFMTYVLVHRLDSMTKLEWELYSSSKILRTLENYGNNPLGVRESKSDTFVTTRANDSCAVCNESHMVLNCIRFREFNNDERFKVTSQMPAVRINTSKRQFPVDVKLTDDQFHSPDDIGLLIGAEEIFELLEIQIYQHEGLPHLQNTKLGYIITGGIHSSYIKVTWHLWRTGMRQGQTNLKPYYMLHHGVVKESSSTTKFRVVFNASEKTNEIYLNDLLMVGPAVQEDLHSIVLRFCMHKIVFSAGIAKMYRQVQVHPQDRHLQRIIWKRSNDSPLNSYKLKTVTYGLLGPIIVNCKIFMQQLWLSTLDWDEPLPSHLNNSWSNLQLQLFIINEFAIDRIVICMDNPRDLQLHGFSDASESAYANMYQNISEALKETFSQARLWTDSMVVLAWLRAQSSKWKTFIANRVSKVQPLTNINNWGHVSSQENPADIIMQGTKPRILKDLSSRNRGGQQASQVQNVEGLAHKILELVKASTGYCLQFIHNCKNKDTKHYGNMKPRELSEAAILCIKEVRAEVFQQEVHDLSNQTVSNASSLKGLSPLLDGRQLLRVGGRLEKSSLEIEGQYIQAIDGPATRTSSYSVEAIHNYRRRLRWTFQYKIRISLVQVHLELVSDLTPETFIASLRRFIARRGLCSNLYCDNGTNLVGAHREMKEFLLSEKNKSDILDFSCQRGIDFHFLPPSAPHMGGLWEAGIKSEFNTVLCQIEAYFNSHPLCPLSNDPMDLQVLTPGGNGFSSSPSKCGKDGQRTTSGLCNKEQSGKMYCSIWSEHPKDRDVRHDIPRYGRRTLHFVECLSEFMFRRRYSDQRERMHYFLLTAGELYAQPNL</sequence>
<dbReference type="Gene3D" id="3.30.420.10">
    <property type="entry name" value="Ribonuclease H-like superfamily/Ribonuclease H"/>
    <property type="match status" value="1"/>
</dbReference>
<keyword evidence="2" id="KW-1185">Reference proteome</keyword>
<dbReference type="SUPFAM" id="SSF56672">
    <property type="entry name" value="DNA/RNA polymerases"/>
    <property type="match status" value="1"/>
</dbReference>
<reference evidence="1 2" key="1">
    <citation type="submission" date="2023-02" db="EMBL/GenBank/DDBJ databases">
        <title>LHISI_Scaffold_Assembly.</title>
        <authorList>
            <person name="Stuart O.P."/>
            <person name="Cleave R."/>
            <person name="Magrath M.J.L."/>
            <person name="Mikheyev A.S."/>
        </authorList>
    </citation>
    <scope>NUCLEOTIDE SEQUENCE [LARGE SCALE GENOMIC DNA]</scope>
    <source>
        <strain evidence="1">Daus_M_001</strain>
        <tissue evidence="1">Leg muscle</tissue>
    </source>
</reference>
<dbReference type="SUPFAM" id="SSF53098">
    <property type="entry name" value="Ribonuclease H-like"/>
    <property type="match status" value="1"/>
</dbReference>
<dbReference type="PANTHER" id="PTHR47331">
    <property type="entry name" value="PHD-TYPE DOMAIN-CONTAINING PROTEIN"/>
    <property type="match status" value="1"/>
</dbReference>
<gene>
    <name evidence="1" type="ORF">PR048_013982</name>
</gene>
<comment type="caution">
    <text evidence="1">The sequence shown here is derived from an EMBL/GenBank/DDBJ whole genome shotgun (WGS) entry which is preliminary data.</text>
</comment>
<accession>A0ABQ9HTR3</accession>
<dbReference type="InterPro" id="IPR043502">
    <property type="entry name" value="DNA/RNA_pol_sf"/>
</dbReference>
<proteinExistence type="predicted"/>
<organism evidence="1 2">
    <name type="scientific">Dryococelus australis</name>
    <dbReference type="NCBI Taxonomy" id="614101"/>
    <lineage>
        <taxon>Eukaryota</taxon>
        <taxon>Metazoa</taxon>
        <taxon>Ecdysozoa</taxon>
        <taxon>Arthropoda</taxon>
        <taxon>Hexapoda</taxon>
        <taxon>Insecta</taxon>
        <taxon>Pterygota</taxon>
        <taxon>Neoptera</taxon>
        <taxon>Polyneoptera</taxon>
        <taxon>Phasmatodea</taxon>
        <taxon>Verophasmatodea</taxon>
        <taxon>Anareolatae</taxon>
        <taxon>Phasmatidae</taxon>
        <taxon>Eurycanthinae</taxon>
        <taxon>Dryococelus</taxon>
    </lineage>
</organism>